<proteinExistence type="predicted"/>
<name>A0A3B0VLR5_9ZZZZ</name>
<protein>
    <submittedName>
        <fullName evidence="1">Uncharacterized protein</fullName>
    </submittedName>
</protein>
<evidence type="ECO:0000313" key="1">
    <source>
        <dbReference type="EMBL" id="VAW44568.1"/>
    </source>
</evidence>
<gene>
    <name evidence="1" type="ORF">MNBD_GAMMA03-678</name>
</gene>
<reference evidence="1" key="1">
    <citation type="submission" date="2018-06" db="EMBL/GenBank/DDBJ databases">
        <authorList>
            <person name="Zhirakovskaya E."/>
        </authorList>
    </citation>
    <scope>NUCLEOTIDE SEQUENCE</scope>
</reference>
<accession>A0A3B0VLR5</accession>
<dbReference type="AlphaFoldDB" id="A0A3B0VLR5"/>
<dbReference type="EMBL" id="UOFC01000012">
    <property type="protein sequence ID" value="VAW44568.1"/>
    <property type="molecule type" value="Genomic_DNA"/>
</dbReference>
<organism evidence="1">
    <name type="scientific">hydrothermal vent metagenome</name>
    <dbReference type="NCBI Taxonomy" id="652676"/>
    <lineage>
        <taxon>unclassified sequences</taxon>
        <taxon>metagenomes</taxon>
        <taxon>ecological metagenomes</taxon>
    </lineage>
</organism>
<sequence>MNNNTKVQETAKLKTKVQKLFADAVAKILIRFKFPRDQFYNFIDEKLILQVKKQDPDANILAIAIRTGIDRRYVSQYLKGEIPRAKPNRMAMILEEIHWTARKFYNSTKLPKKGPFRTFQSICEQLASGVLTYNAILAELVNNGNIKDLGDKVEVVDINYNIKHDEVELSEISARQINRLTDTSIYNSNKQNRKDRYIDRTIYSTQINPKKYSRLHQEIEPLVAGYYEEINQKLISYEDDVEVGTYPQYGISFLEYRTEE</sequence>